<proteinExistence type="predicted"/>
<evidence type="ECO:0000313" key="2">
    <source>
        <dbReference type="EMBL" id="KAF4702025.1"/>
    </source>
</evidence>
<accession>A0A7J6Q0S9</accession>
<name>A0A7J6Q0S9_PEROL</name>
<dbReference type="Proteomes" id="UP000574390">
    <property type="component" value="Unassembled WGS sequence"/>
</dbReference>
<comment type="caution">
    <text evidence="2">The sequence shown here is derived from an EMBL/GenBank/DDBJ whole genome shotgun (WGS) entry which is preliminary data.</text>
</comment>
<feature type="region of interest" description="Disordered" evidence="1">
    <location>
        <begin position="61"/>
        <end position="81"/>
    </location>
</feature>
<organism evidence="2 3">
    <name type="scientific">Perkinsus olseni</name>
    <name type="common">Perkinsus atlanticus</name>
    <dbReference type="NCBI Taxonomy" id="32597"/>
    <lineage>
        <taxon>Eukaryota</taxon>
        <taxon>Sar</taxon>
        <taxon>Alveolata</taxon>
        <taxon>Perkinsozoa</taxon>
        <taxon>Perkinsea</taxon>
        <taxon>Perkinsida</taxon>
        <taxon>Perkinsidae</taxon>
        <taxon>Perkinsus</taxon>
    </lineage>
</organism>
<evidence type="ECO:0000256" key="1">
    <source>
        <dbReference type="SAM" id="MobiDB-lite"/>
    </source>
</evidence>
<dbReference type="AlphaFoldDB" id="A0A7J6Q0S9"/>
<protein>
    <submittedName>
        <fullName evidence="2">Trehalose-6-P synthase/phosphatase complex synthase subunit</fullName>
    </submittedName>
</protein>
<evidence type="ECO:0000313" key="3">
    <source>
        <dbReference type="Proteomes" id="UP000574390"/>
    </source>
</evidence>
<feature type="non-terminal residue" evidence="2">
    <location>
        <position position="1"/>
    </location>
</feature>
<reference evidence="2 3" key="1">
    <citation type="submission" date="2020-04" db="EMBL/GenBank/DDBJ databases">
        <title>Perkinsus olseni comparative genomics.</title>
        <authorList>
            <person name="Bogema D.R."/>
        </authorList>
    </citation>
    <scope>NUCLEOTIDE SEQUENCE [LARGE SCALE GENOMIC DNA]</scope>
    <source>
        <strain evidence="2">ATCC PRA-205</strain>
    </source>
</reference>
<gene>
    <name evidence="2" type="primary">TPS1_9</name>
    <name evidence="2" type="ORF">FOZ62_017849</name>
</gene>
<sequence>MFSLVFSLWEGLSRSIEISKDHGVYRKYTVTVGRKPGSQAHYYVHDVHSVTDLLGRLADETMYPRQEASEEGPADSPAAAQ</sequence>
<dbReference type="EMBL" id="JABANM010032986">
    <property type="protein sequence ID" value="KAF4702025.1"/>
    <property type="molecule type" value="Genomic_DNA"/>
</dbReference>